<sequence>MKTSLMTALLCLLPLMTGALAQTPAPSLRSQGDAVQFMVDGEPYLMLGGELGNSSASDLSYLEPHWETFDALHINTILAPVYWELIEPEEGVYDFTVLDQLITRARREDIRLVLLWFGTWKNSMSTYVPEWGKQDDGRFFRVRTKDGTPQDIFSPHDEAIRDADAHAFRALMAHLAETDRRQRTVIMVQVENEVGMIPEARDHSAPAEEDWQADVPAELMARLEAGDAGEHLMSLWQATGSAESGSWQEVFGNSPEAEEIFTAWHLGRFVEHVTAAGLDAYDLPVYVNAALARPDTSPGGYPSGGPLPHLFAVWQAAAPSLDFLAPDIYFNDFVTRIAEYDVDGNAVFIPEANRTGRSEVGADAFWSFGELDSIGYSPFSIEDIEDGESHPLGNAYDILDNISHLITANQGNGTMRGLRAPIDYDGEIDLAPQTFTLENYQFTATMIDPWTPRDAQDMAGHGALIIALSDDEFLVAGKGVTFTFDAEGPARAGIAMAEEGRFGRRGEWEAGRTLNGDQTHQGRHIRLTPDAFAIQKFRLYTYK</sequence>
<dbReference type="OrthoDB" id="9800974at2"/>
<gene>
    <name evidence="6" type="ORF">DX908_13315</name>
</gene>
<evidence type="ECO:0000313" key="7">
    <source>
        <dbReference type="Proteomes" id="UP000264589"/>
    </source>
</evidence>
<dbReference type="Gene3D" id="2.60.220.20">
    <property type="entry name" value="putative beta-Galactosidase from caulobacter crescentus"/>
    <property type="match status" value="1"/>
</dbReference>
<evidence type="ECO:0000256" key="2">
    <source>
        <dbReference type="ARBA" id="ARBA00023295"/>
    </source>
</evidence>
<evidence type="ECO:0000259" key="5">
    <source>
        <dbReference type="Pfam" id="PF18120"/>
    </source>
</evidence>
<dbReference type="InterPro" id="IPR013529">
    <property type="entry name" value="Glyco_hydro_42_N"/>
</dbReference>
<dbReference type="Gene3D" id="3.20.20.80">
    <property type="entry name" value="Glycosidases"/>
    <property type="match status" value="1"/>
</dbReference>
<dbReference type="InterPro" id="IPR017853">
    <property type="entry name" value="GH"/>
</dbReference>
<dbReference type="EMBL" id="QUQO01000001">
    <property type="protein sequence ID" value="RFB06160.1"/>
    <property type="molecule type" value="Genomic_DNA"/>
</dbReference>
<dbReference type="GO" id="GO:0004565">
    <property type="term" value="F:beta-galactosidase activity"/>
    <property type="evidence" value="ECO:0007669"/>
    <property type="project" value="InterPro"/>
</dbReference>
<dbReference type="SUPFAM" id="SSF51445">
    <property type="entry name" value="(Trans)glycosidases"/>
    <property type="match status" value="1"/>
</dbReference>
<keyword evidence="3" id="KW-0732">Signal</keyword>
<evidence type="ECO:0008006" key="8">
    <source>
        <dbReference type="Google" id="ProtNLM"/>
    </source>
</evidence>
<feature type="signal peptide" evidence="3">
    <location>
        <begin position="1"/>
        <end position="21"/>
    </location>
</feature>
<dbReference type="Pfam" id="PF18120">
    <property type="entry name" value="DUF5597"/>
    <property type="match status" value="1"/>
</dbReference>
<evidence type="ECO:0000259" key="4">
    <source>
        <dbReference type="Pfam" id="PF02449"/>
    </source>
</evidence>
<proteinExistence type="predicted"/>
<accession>A0A371RL27</accession>
<protein>
    <recommendedName>
        <fullName evidence="8">Beta-galactosidase</fullName>
    </recommendedName>
</protein>
<evidence type="ECO:0000256" key="3">
    <source>
        <dbReference type="SAM" id="SignalP"/>
    </source>
</evidence>
<dbReference type="InterPro" id="IPR040719">
    <property type="entry name" value="DUF5597"/>
</dbReference>
<dbReference type="RefSeq" id="WP_116392793.1">
    <property type="nucleotide sequence ID" value="NZ_QUQO01000001.1"/>
</dbReference>
<keyword evidence="7" id="KW-1185">Reference proteome</keyword>
<feature type="chain" id="PRO_5017018984" description="Beta-galactosidase" evidence="3">
    <location>
        <begin position="22"/>
        <end position="543"/>
    </location>
</feature>
<evidence type="ECO:0000256" key="1">
    <source>
        <dbReference type="ARBA" id="ARBA00022801"/>
    </source>
</evidence>
<keyword evidence="2" id="KW-0326">Glycosidase</keyword>
<comment type="caution">
    <text evidence="6">The sequence shown here is derived from an EMBL/GenBank/DDBJ whole genome shotgun (WGS) entry which is preliminary data.</text>
</comment>
<reference evidence="6 7" key="1">
    <citation type="submission" date="2018-08" db="EMBL/GenBank/DDBJ databases">
        <title>Parvularcula sp. SM1705, isolated from surface water of the South Sea China.</title>
        <authorList>
            <person name="Sun L."/>
        </authorList>
    </citation>
    <scope>NUCLEOTIDE SEQUENCE [LARGE SCALE GENOMIC DNA]</scope>
    <source>
        <strain evidence="6 7">SM1705</strain>
    </source>
</reference>
<dbReference type="AlphaFoldDB" id="A0A371RL27"/>
<keyword evidence="1" id="KW-0378">Hydrolase</keyword>
<dbReference type="GO" id="GO:0005975">
    <property type="term" value="P:carbohydrate metabolic process"/>
    <property type="evidence" value="ECO:0007669"/>
    <property type="project" value="InterPro"/>
</dbReference>
<feature type="domain" description="Glycoside hydrolase family 42 N-terminal" evidence="4">
    <location>
        <begin position="68"/>
        <end position="212"/>
    </location>
</feature>
<dbReference type="InParanoid" id="A0A371RL27"/>
<dbReference type="Proteomes" id="UP000264589">
    <property type="component" value="Unassembled WGS sequence"/>
</dbReference>
<evidence type="ECO:0000313" key="6">
    <source>
        <dbReference type="EMBL" id="RFB06160.1"/>
    </source>
</evidence>
<name>A0A371RL27_9PROT</name>
<organism evidence="6 7">
    <name type="scientific">Parvularcula marina</name>
    <dbReference type="NCBI Taxonomy" id="2292771"/>
    <lineage>
        <taxon>Bacteria</taxon>
        <taxon>Pseudomonadati</taxon>
        <taxon>Pseudomonadota</taxon>
        <taxon>Alphaproteobacteria</taxon>
        <taxon>Parvularculales</taxon>
        <taxon>Parvularculaceae</taxon>
        <taxon>Parvularcula</taxon>
    </lineage>
</organism>
<feature type="domain" description="DUF5597" evidence="5">
    <location>
        <begin position="392"/>
        <end position="526"/>
    </location>
</feature>
<dbReference type="GO" id="GO:0009341">
    <property type="term" value="C:beta-galactosidase complex"/>
    <property type="evidence" value="ECO:0007669"/>
    <property type="project" value="InterPro"/>
</dbReference>
<dbReference type="Pfam" id="PF02449">
    <property type="entry name" value="Glyco_hydro_42"/>
    <property type="match status" value="1"/>
</dbReference>